<dbReference type="GO" id="GO:0036503">
    <property type="term" value="P:ERAD pathway"/>
    <property type="evidence" value="ECO:0007669"/>
    <property type="project" value="TreeGrafter"/>
</dbReference>
<dbReference type="SUPFAM" id="SSF46565">
    <property type="entry name" value="Chaperone J-domain"/>
    <property type="match status" value="1"/>
</dbReference>
<keyword evidence="1" id="KW-0143">Chaperone</keyword>
<dbReference type="EMBL" id="RJJD01000007">
    <property type="protein sequence ID" value="RNI26471.1"/>
    <property type="molecule type" value="Genomic_DNA"/>
</dbReference>
<evidence type="ECO:0000313" key="5">
    <source>
        <dbReference type="Proteomes" id="UP000272117"/>
    </source>
</evidence>
<dbReference type="PRINTS" id="PR00625">
    <property type="entry name" value="JDOMAIN"/>
</dbReference>
<dbReference type="PANTHER" id="PTHR44360:SF1">
    <property type="entry name" value="DNAJ HOMOLOG SUBFAMILY B MEMBER 9"/>
    <property type="match status" value="1"/>
</dbReference>
<evidence type="ECO:0000313" key="4">
    <source>
        <dbReference type="EMBL" id="RNI26471.1"/>
    </source>
</evidence>
<dbReference type="OrthoDB" id="9779889at2"/>
<dbReference type="RefSeq" id="WP_123127151.1">
    <property type="nucleotide sequence ID" value="NZ_RJJD01000007.1"/>
</dbReference>
<dbReference type="SUPFAM" id="SSF90257">
    <property type="entry name" value="Myosin rod fragments"/>
    <property type="match status" value="1"/>
</dbReference>
<reference evidence="4 5" key="1">
    <citation type="submission" date="2018-11" db="EMBL/GenBank/DDBJ databases">
        <title>Rufibacter latericius sp. nov., isolated from water in Baiyang Lake.</title>
        <authorList>
            <person name="Yang Y."/>
        </authorList>
    </citation>
    <scope>NUCLEOTIDE SEQUENCE [LARGE SCALE GENOMIC DNA]</scope>
    <source>
        <strain evidence="4 5">R-22-1c-1</strain>
    </source>
</reference>
<dbReference type="PANTHER" id="PTHR44360">
    <property type="entry name" value="DNAJ HOMOLOG SUBFAMILY B MEMBER 9"/>
    <property type="match status" value="1"/>
</dbReference>
<dbReference type="Gene3D" id="1.10.287.110">
    <property type="entry name" value="DnaJ domain"/>
    <property type="match status" value="1"/>
</dbReference>
<sequence>MNKNYYQLLGIKETASHLEIKDAYRKLSKRVHPDLNQGETFFEEYFKEVKEAYEILSDQEKKRQYDSRRFRPTITAASAPVMPSNIKNLEYQVSKLELRLRDQTEQYNQLLAEKKSLNQEMEHFVRALFEVKSERSFLQNKVKELEQQTSALKKSQPAGSKTQDGPLPSELQRKIQELEQELKTVKEKTSGCAQELAREKEQKQALEKRIQSLVLEAAQLPIREKELQALAQESDKQKARLLELEKQNEQVKTELQGKAKELALALQHRKTLQEQLQDQEKRQQQQPQSTALNAPKGEKNHQQQTQLLEITTQKQALQNKVHDLEMAAEQLNQVLQEKTKQLQQEKALQKELRATIQALETEATRQNEALDSKTQQLQTEIKAKQVLQEQVQHLQKETAGYQAQLKAKTGEHSQLTQQIQGLQTQMKNLAQEETKRQAALQKLEQQAAKDQVELQGKAKALETSHSQNQALQKQLEEQKKASAAGQIELQKKTRELEQETSQKLSVQARLQELEKEKATQQLKVTELQKDIVSVKSRYAHLARVQPFLVEHMDFFNSALPDEYGNSFDRSEIKYMFSRMKIAVLADKPGKLNVLVKYLKPNGQLYFNPKSSPTGYSFSATLSYSPQNEYLYLSGWGSDRDTTFVAGDHRVEIYDENGRQLAKANFVVKDKILSMSKIKSFF</sequence>
<protein>
    <recommendedName>
        <fullName evidence="3">J domain-containing protein</fullName>
    </recommendedName>
</protein>
<accession>A0A3M9MLU8</accession>
<dbReference type="CDD" id="cd06257">
    <property type="entry name" value="DnaJ"/>
    <property type="match status" value="1"/>
</dbReference>
<feature type="region of interest" description="Disordered" evidence="2">
    <location>
        <begin position="148"/>
        <end position="168"/>
    </location>
</feature>
<feature type="domain" description="J" evidence="3">
    <location>
        <begin position="4"/>
        <end position="69"/>
    </location>
</feature>
<dbReference type="InterPro" id="IPR036869">
    <property type="entry name" value="J_dom_sf"/>
</dbReference>
<evidence type="ECO:0000256" key="1">
    <source>
        <dbReference type="ARBA" id="ARBA00023186"/>
    </source>
</evidence>
<dbReference type="InterPro" id="IPR018253">
    <property type="entry name" value="DnaJ_domain_CS"/>
</dbReference>
<evidence type="ECO:0000256" key="2">
    <source>
        <dbReference type="SAM" id="MobiDB-lite"/>
    </source>
</evidence>
<dbReference type="GO" id="GO:0051087">
    <property type="term" value="F:protein-folding chaperone binding"/>
    <property type="evidence" value="ECO:0007669"/>
    <property type="project" value="TreeGrafter"/>
</dbReference>
<feature type="region of interest" description="Disordered" evidence="2">
    <location>
        <begin position="457"/>
        <end position="477"/>
    </location>
</feature>
<dbReference type="PROSITE" id="PS00636">
    <property type="entry name" value="DNAJ_1"/>
    <property type="match status" value="1"/>
</dbReference>
<dbReference type="SMART" id="SM00271">
    <property type="entry name" value="DnaJ"/>
    <property type="match status" value="1"/>
</dbReference>
<dbReference type="AlphaFoldDB" id="A0A3M9MLU8"/>
<dbReference type="Proteomes" id="UP000272117">
    <property type="component" value="Unassembled WGS sequence"/>
</dbReference>
<dbReference type="InterPro" id="IPR001623">
    <property type="entry name" value="DnaJ_domain"/>
</dbReference>
<comment type="caution">
    <text evidence="4">The sequence shown here is derived from an EMBL/GenBank/DDBJ whole genome shotgun (WGS) entry which is preliminary data.</text>
</comment>
<feature type="region of interest" description="Disordered" evidence="2">
    <location>
        <begin position="273"/>
        <end position="303"/>
    </location>
</feature>
<organism evidence="4 5">
    <name type="scientific">Rufibacter latericius</name>
    <dbReference type="NCBI Taxonomy" id="2487040"/>
    <lineage>
        <taxon>Bacteria</taxon>
        <taxon>Pseudomonadati</taxon>
        <taxon>Bacteroidota</taxon>
        <taxon>Cytophagia</taxon>
        <taxon>Cytophagales</taxon>
        <taxon>Hymenobacteraceae</taxon>
        <taxon>Rufibacter</taxon>
    </lineage>
</organism>
<name>A0A3M9MLU8_9BACT</name>
<dbReference type="GO" id="GO:0051787">
    <property type="term" value="F:misfolded protein binding"/>
    <property type="evidence" value="ECO:0007669"/>
    <property type="project" value="TreeGrafter"/>
</dbReference>
<dbReference type="InterPro" id="IPR051948">
    <property type="entry name" value="Hsp70_co-chaperone_J-domain"/>
</dbReference>
<proteinExistence type="predicted"/>
<feature type="compositionally biased region" description="Polar residues" evidence="2">
    <location>
        <begin position="148"/>
        <end position="163"/>
    </location>
</feature>
<dbReference type="PROSITE" id="PS50076">
    <property type="entry name" value="DNAJ_2"/>
    <property type="match status" value="1"/>
</dbReference>
<dbReference type="Pfam" id="PF00226">
    <property type="entry name" value="DnaJ"/>
    <property type="match status" value="1"/>
</dbReference>
<keyword evidence="5" id="KW-1185">Reference proteome</keyword>
<evidence type="ECO:0000259" key="3">
    <source>
        <dbReference type="PROSITE" id="PS50076"/>
    </source>
</evidence>
<gene>
    <name evidence="4" type="ORF">EFB08_11680</name>
</gene>